<dbReference type="PANTHER" id="PTHR40053:SF1">
    <property type="entry name" value="SPORULATION-CONTROL PROTEIN SPO0M"/>
    <property type="match status" value="1"/>
</dbReference>
<reference evidence="1 2" key="1">
    <citation type="submission" date="2023-07" db="EMBL/GenBank/DDBJ databases">
        <title>Paenibacillus sp. JX-17 nov. isolated from soil.</title>
        <authorList>
            <person name="Wan Y."/>
            <person name="Liu B."/>
        </authorList>
    </citation>
    <scope>NUCLEOTIDE SEQUENCE [LARGE SCALE GENOMIC DNA]</scope>
    <source>
        <strain evidence="1 2">JX-17</strain>
    </source>
</reference>
<dbReference type="InterPro" id="IPR009776">
    <property type="entry name" value="Spore_0_M"/>
</dbReference>
<dbReference type="RefSeq" id="WP_305025127.1">
    <property type="nucleotide sequence ID" value="NZ_JAUQTB010000010.1"/>
</dbReference>
<name>A0ABT9CF59_9BACL</name>
<organism evidence="1 2">
    <name type="scientific">Paenibacillus lacisoli</name>
    <dbReference type="NCBI Taxonomy" id="3064525"/>
    <lineage>
        <taxon>Bacteria</taxon>
        <taxon>Bacillati</taxon>
        <taxon>Bacillota</taxon>
        <taxon>Bacilli</taxon>
        <taxon>Bacillales</taxon>
        <taxon>Paenibacillaceae</taxon>
        <taxon>Paenibacillus</taxon>
    </lineage>
</organism>
<gene>
    <name evidence="1" type="ORF">Q5741_15975</name>
</gene>
<dbReference type="PANTHER" id="PTHR40053">
    <property type="entry name" value="SPORULATION-CONTROL PROTEIN SPO0M"/>
    <property type="match status" value="1"/>
</dbReference>
<keyword evidence="2" id="KW-1185">Reference proteome</keyword>
<dbReference type="Proteomes" id="UP001240171">
    <property type="component" value="Unassembled WGS sequence"/>
</dbReference>
<dbReference type="EMBL" id="JAUQTB010000010">
    <property type="protein sequence ID" value="MDO7907911.1"/>
    <property type="molecule type" value="Genomic_DNA"/>
</dbReference>
<proteinExistence type="predicted"/>
<evidence type="ECO:0000313" key="1">
    <source>
        <dbReference type="EMBL" id="MDO7907911.1"/>
    </source>
</evidence>
<sequence length="258" mass="29360">MSFFNKMLASFGIGAARIDTLLDKPSYHPGEDVHGVIHIYGGSTEQQVDRIYVQVMTEYILEHDDRKVIETCCMARITVSDRLTVQAGEKLEIPFAFPLPLETPLTLSRQPVWLRTGLDIDNAFDPKDQDYIEVVPHPDQTAVLEAVEQLGFTYRSSTCEYHKRLGRGVPFVQEIEFYPGGRFAGRMTELELIVRLEHDGLSVLVEVDRRGSGLGGWLERAFDMDERHAWIQLNDGDLRRGTGHIAQLLESQIERMSR</sequence>
<comment type="caution">
    <text evidence="1">The sequence shown here is derived from an EMBL/GenBank/DDBJ whole genome shotgun (WGS) entry which is preliminary data.</text>
</comment>
<accession>A0ABT9CF59</accession>
<protein>
    <submittedName>
        <fullName evidence="1">Sporulation protein</fullName>
    </submittedName>
</protein>
<dbReference type="Pfam" id="PF07070">
    <property type="entry name" value="Spo0M"/>
    <property type="match status" value="1"/>
</dbReference>
<evidence type="ECO:0000313" key="2">
    <source>
        <dbReference type="Proteomes" id="UP001240171"/>
    </source>
</evidence>